<reference evidence="1" key="1">
    <citation type="submission" date="2021-02" db="EMBL/GenBank/DDBJ databases">
        <authorList>
            <consortium name="DOE Joint Genome Institute"/>
            <person name="Ahrendt S."/>
            <person name="Looney B.P."/>
            <person name="Miyauchi S."/>
            <person name="Morin E."/>
            <person name="Drula E."/>
            <person name="Courty P.E."/>
            <person name="Chicoki N."/>
            <person name="Fauchery L."/>
            <person name="Kohler A."/>
            <person name="Kuo A."/>
            <person name="Labutti K."/>
            <person name="Pangilinan J."/>
            <person name="Lipzen A."/>
            <person name="Riley R."/>
            <person name="Andreopoulos W."/>
            <person name="He G."/>
            <person name="Johnson J."/>
            <person name="Barry K.W."/>
            <person name="Grigoriev I.V."/>
            <person name="Nagy L."/>
            <person name="Hibbett D."/>
            <person name="Henrissat B."/>
            <person name="Matheny P.B."/>
            <person name="Labbe J."/>
            <person name="Martin F."/>
        </authorList>
    </citation>
    <scope>NUCLEOTIDE SEQUENCE</scope>
    <source>
        <strain evidence="1">FP105234-sp</strain>
    </source>
</reference>
<name>A0ACB8R0D2_9AGAM</name>
<accession>A0ACB8R0D2</accession>
<dbReference type="EMBL" id="MU277096">
    <property type="protein sequence ID" value="KAI0037312.1"/>
    <property type="molecule type" value="Genomic_DNA"/>
</dbReference>
<evidence type="ECO:0000313" key="2">
    <source>
        <dbReference type="Proteomes" id="UP000814033"/>
    </source>
</evidence>
<feature type="non-terminal residue" evidence="1">
    <location>
        <position position="216"/>
    </location>
</feature>
<sequence length="216" mass="24715">MLHREALNLRPPGHPDRSSSLNDLAGAVKTQFEQLGRMRDLEEAILLHREALHLTPPGHYGRLSSLNNLANAVMTQFEQPVGRMPDLEEQDSQSGSNISDQAWDKFELASDYIYASPTMRLRYTLTWTRLAYEYKHKSAGIAYRRALLLLEQCLTVFPTPELQHNFFQTVQGISELASDAVSWAIESGDLHEAVEVWEQGRGILWSKMRDYRYPIV</sequence>
<keyword evidence="2" id="KW-1185">Reference proteome</keyword>
<protein>
    <submittedName>
        <fullName evidence="1">Uncharacterized protein</fullName>
    </submittedName>
</protein>
<dbReference type="Proteomes" id="UP000814033">
    <property type="component" value="Unassembled WGS sequence"/>
</dbReference>
<gene>
    <name evidence="1" type="ORF">FA95DRAFT_1529493</name>
</gene>
<proteinExistence type="predicted"/>
<reference evidence="1" key="2">
    <citation type="journal article" date="2022" name="New Phytol.">
        <title>Evolutionary transition to the ectomycorrhizal habit in the genomes of a hyperdiverse lineage of mushroom-forming fungi.</title>
        <authorList>
            <person name="Looney B."/>
            <person name="Miyauchi S."/>
            <person name="Morin E."/>
            <person name="Drula E."/>
            <person name="Courty P.E."/>
            <person name="Kohler A."/>
            <person name="Kuo A."/>
            <person name="LaButti K."/>
            <person name="Pangilinan J."/>
            <person name="Lipzen A."/>
            <person name="Riley R."/>
            <person name="Andreopoulos W."/>
            <person name="He G."/>
            <person name="Johnson J."/>
            <person name="Nolan M."/>
            <person name="Tritt A."/>
            <person name="Barry K.W."/>
            <person name="Grigoriev I.V."/>
            <person name="Nagy L.G."/>
            <person name="Hibbett D."/>
            <person name="Henrissat B."/>
            <person name="Matheny P.B."/>
            <person name="Labbe J."/>
            <person name="Martin F.M."/>
        </authorList>
    </citation>
    <scope>NUCLEOTIDE SEQUENCE</scope>
    <source>
        <strain evidence="1">FP105234-sp</strain>
    </source>
</reference>
<comment type="caution">
    <text evidence="1">The sequence shown here is derived from an EMBL/GenBank/DDBJ whole genome shotgun (WGS) entry which is preliminary data.</text>
</comment>
<evidence type="ECO:0000313" key="1">
    <source>
        <dbReference type="EMBL" id="KAI0037312.1"/>
    </source>
</evidence>
<organism evidence="1 2">
    <name type="scientific">Auriscalpium vulgare</name>
    <dbReference type="NCBI Taxonomy" id="40419"/>
    <lineage>
        <taxon>Eukaryota</taxon>
        <taxon>Fungi</taxon>
        <taxon>Dikarya</taxon>
        <taxon>Basidiomycota</taxon>
        <taxon>Agaricomycotina</taxon>
        <taxon>Agaricomycetes</taxon>
        <taxon>Russulales</taxon>
        <taxon>Auriscalpiaceae</taxon>
        <taxon>Auriscalpium</taxon>
    </lineage>
</organism>